<feature type="compositionally biased region" description="Basic and acidic residues" evidence="1">
    <location>
        <begin position="310"/>
        <end position="328"/>
    </location>
</feature>
<name>A0ABQ4BBQ5_9ACTN</name>
<sequence>MSQLRTDVTDQLMRAATFACQAPSLHNSQPWRWQIDSDNLDLRLETGRVLGTTDPDARLAVLSCGAALHHARIDLAAAGWRTGVRRMPDSMDADALASLRIKGRSPIDPSDTRLCQAVAHRRTDRRSTPGAPLDHDKLRTIQAAVRREGADLRLLRPGQVFALAQASDRARGVEADDPEWQVELAGWIGDAPTPGTGVPRAALPAGSLVDRAPGRAFRQSGSTLIEESHHHAAVFAILHGAGDERLNWLIAGEALSAGWLTATGLGVSVLPLSIFVEVAGSRDMVRRLLGGYELPYLVLRFAAAEPGGDDEPRTPRLAPERTIRGQAR</sequence>
<dbReference type="NCBIfam" id="NF047509">
    <property type="entry name" value="Rv3131_FMN_oxido"/>
    <property type="match status" value="1"/>
</dbReference>
<dbReference type="EMBL" id="BOMS01000057">
    <property type="protein sequence ID" value="GIE68128.1"/>
    <property type="molecule type" value="Genomic_DNA"/>
</dbReference>
<organism evidence="2 3">
    <name type="scientific">Actinoplanes palleronii</name>
    <dbReference type="NCBI Taxonomy" id="113570"/>
    <lineage>
        <taxon>Bacteria</taxon>
        <taxon>Bacillati</taxon>
        <taxon>Actinomycetota</taxon>
        <taxon>Actinomycetes</taxon>
        <taxon>Micromonosporales</taxon>
        <taxon>Micromonosporaceae</taxon>
        <taxon>Actinoplanes</taxon>
    </lineage>
</organism>
<evidence type="ECO:0000313" key="3">
    <source>
        <dbReference type="Proteomes" id="UP000624709"/>
    </source>
</evidence>
<dbReference type="InterPro" id="IPR000415">
    <property type="entry name" value="Nitroreductase-like"/>
</dbReference>
<comment type="caution">
    <text evidence="2">The sequence shown here is derived from an EMBL/GenBank/DDBJ whole genome shotgun (WGS) entry which is preliminary data.</text>
</comment>
<protein>
    <submittedName>
        <fullName evidence="2">NAD(P)H nitroreductase</fullName>
    </submittedName>
</protein>
<evidence type="ECO:0000313" key="2">
    <source>
        <dbReference type="EMBL" id="GIE68128.1"/>
    </source>
</evidence>
<dbReference type="RefSeq" id="WP_203826499.1">
    <property type="nucleotide sequence ID" value="NZ_BAAATY010000003.1"/>
</dbReference>
<proteinExistence type="predicted"/>
<accession>A0ABQ4BBQ5</accession>
<dbReference type="SUPFAM" id="SSF55469">
    <property type="entry name" value="FMN-dependent nitroreductase-like"/>
    <property type="match status" value="1"/>
</dbReference>
<keyword evidence="3" id="KW-1185">Reference proteome</keyword>
<evidence type="ECO:0000256" key="1">
    <source>
        <dbReference type="SAM" id="MobiDB-lite"/>
    </source>
</evidence>
<reference evidence="2 3" key="1">
    <citation type="submission" date="2021-01" db="EMBL/GenBank/DDBJ databases">
        <title>Whole genome shotgun sequence of Actinoplanes palleronii NBRC 14916.</title>
        <authorList>
            <person name="Komaki H."/>
            <person name="Tamura T."/>
        </authorList>
    </citation>
    <scope>NUCLEOTIDE SEQUENCE [LARGE SCALE GENOMIC DNA]</scope>
    <source>
        <strain evidence="2 3">NBRC 14916</strain>
    </source>
</reference>
<gene>
    <name evidence="2" type="ORF">Apa02nite_042360</name>
</gene>
<dbReference type="Gene3D" id="3.40.109.10">
    <property type="entry name" value="NADH Oxidase"/>
    <property type="match status" value="1"/>
</dbReference>
<feature type="region of interest" description="Disordered" evidence="1">
    <location>
        <begin position="306"/>
        <end position="328"/>
    </location>
</feature>
<dbReference type="Proteomes" id="UP000624709">
    <property type="component" value="Unassembled WGS sequence"/>
</dbReference>